<gene>
    <name evidence="1" type="ORF">MM415B01724_0002</name>
</gene>
<evidence type="ECO:0000313" key="1">
    <source>
        <dbReference type="EMBL" id="QJA57068.1"/>
    </source>
</evidence>
<dbReference type="EMBL" id="MT141253">
    <property type="protein sequence ID" value="QJA57068.1"/>
    <property type="molecule type" value="Genomic_DNA"/>
</dbReference>
<reference evidence="1" key="1">
    <citation type="submission" date="2020-03" db="EMBL/GenBank/DDBJ databases">
        <title>The deep terrestrial virosphere.</title>
        <authorList>
            <person name="Holmfeldt K."/>
            <person name="Nilsson E."/>
            <person name="Simone D."/>
            <person name="Lopez-Fernandez M."/>
            <person name="Wu X."/>
            <person name="de Brujin I."/>
            <person name="Lundin D."/>
            <person name="Andersson A."/>
            <person name="Bertilsson S."/>
            <person name="Dopson M."/>
        </authorList>
    </citation>
    <scope>NUCLEOTIDE SEQUENCE</scope>
    <source>
        <strain evidence="1">MM415B01724</strain>
    </source>
</reference>
<sequence>MANGKSTGNSPINLVSIPDQIDHITSLRAQGKTYREIQSEIGLSHGTICNRLKDSRAKEILEQVTRYHIVTLPVALSRHEEIIASEDESIALRAIEMKYRITGITPAHTQNVFIGNLMIQNNSGLQDAAFRQVAGAFLGLDEIQDAELIEPNQDNPAS</sequence>
<dbReference type="AlphaFoldDB" id="A0A6M3IIU0"/>
<proteinExistence type="predicted"/>
<protein>
    <submittedName>
        <fullName evidence="1">Uncharacterized protein</fullName>
    </submittedName>
</protein>
<organism evidence="1">
    <name type="scientific">viral metagenome</name>
    <dbReference type="NCBI Taxonomy" id="1070528"/>
    <lineage>
        <taxon>unclassified sequences</taxon>
        <taxon>metagenomes</taxon>
        <taxon>organismal metagenomes</taxon>
    </lineage>
</organism>
<accession>A0A6M3IIU0</accession>
<name>A0A6M3IIU0_9ZZZZ</name>